<dbReference type="STRING" id="205917.A0A4Y9YTH9"/>
<organism evidence="1 2">
    <name type="scientific">Dentipellis fragilis</name>
    <dbReference type="NCBI Taxonomy" id="205917"/>
    <lineage>
        <taxon>Eukaryota</taxon>
        <taxon>Fungi</taxon>
        <taxon>Dikarya</taxon>
        <taxon>Basidiomycota</taxon>
        <taxon>Agaricomycotina</taxon>
        <taxon>Agaricomycetes</taxon>
        <taxon>Russulales</taxon>
        <taxon>Hericiaceae</taxon>
        <taxon>Dentipellis</taxon>
    </lineage>
</organism>
<evidence type="ECO:0000313" key="1">
    <source>
        <dbReference type="EMBL" id="TFY64861.1"/>
    </source>
</evidence>
<accession>A0A4Y9YTH9</accession>
<reference evidence="1 2" key="1">
    <citation type="submission" date="2019-02" db="EMBL/GenBank/DDBJ databases">
        <title>Genome sequencing of the rare red list fungi Dentipellis fragilis.</title>
        <authorList>
            <person name="Buettner E."/>
            <person name="Kellner H."/>
        </authorList>
    </citation>
    <scope>NUCLEOTIDE SEQUENCE [LARGE SCALE GENOMIC DNA]</scope>
    <source>
        <strain evidence="1 2">DSM 105465</strain>
    </source>
</reference>
<keyword evidence="2" id="KW-1185">Reference proteome</keyword>
<proteinExistence type="predicted"/>
<dbReference type="EMBL" id="SEOQ01000358">
    <property type="protein sequence ID" value="TFY64861.1"/>
    <property type="molecule type" value="Genomic_DNA"/>
</dbReference>
<protein>
    <submittedName>
        <fullName evidence="1">Uncharacterized protein</fullName>
    </submittedName>
</protein>
<name>A0A4Y9YTH9_9AGAM</name>
<dbReference type="AlphaFoldDB" id="A0A4Y9YTH9"/>
<sequence length="208" mass="23759">MYDTPFVIIAVDKPVKPHQRPGFGQSVFLLRLANSHCTAMSRSQSQSQLTSNVNVKQINVVSVYPDNQDTKEVFLQAAGTHYSGSERHVLLYWTNYIKKPMIVAHITQLLGVPGAYHWENAATLQDYDTFLHHDTYSLGEYSRAQRDRIIELAEHLDFVPTSTVNSCRTWMRDLLDAMVKDPDIALDPDIFSMIDEEVPLLVRRPEEP</sequence>
<dbReference type="Proteomes" id="UP000298327">
    <property type="component" value="Unassembled WGS sequence"/>
</dbReference>
<comment type="caution">
    <text evidence="1">The sequence shown here is derived from an EMBL/GenBank/DDBJ whole genome shotgun (WGS) entry which is preliminary data.</text>
</comment>
<evidence type="ECO:0000313" key="2">
    <source>
        <dbReference type="Proteomes" id="UP000298327"/>
    </source>
</evidence>
<gene>
    <name evidence="1" type="ORF">EVG20_g5802</name>
</gene>
<dbReference type="OrthoDB" id="3235294at2759"/>